<dbReference type="InterPro" id="IPR001279">
    <property type="entry name" value="Metallo-B-lactamas"/>
</dbReference>
<reference evidence="2" key="1">
    <citation type="journal article" date="2021" name="IMA Fungus">
        <title>Genomic characterization of three marine fungi, including Emericellopsis atlantica sp. nov. with signatures of a generalist lifestyle and marine biomass degradation.</title>
        <authorList>
            <person name="Hagestad O.C."/>
            <person name="Hou L."/>
            <person name="Andersen J.H."/>
            <person name="Hansen E.H."/>
            <person name="Altermark B."/>
            <person name="Li C."/>
            <person name="Kuhnert E."/>
            <person name="Cox R.J."/>
            <person name="Crous P.W."/>
            <person name="Spatafora J.W."/>
            <person name="Lail K."/>
            <person name="Amirebrahimi M."/>
            <person name="Lipzen A."/>
            <person name="Pangilinan J."/>
            <person name="Andreopoulos W."/>
            <person name="Hayes R.D."/>
            <person name="Ng V."/>
            <person name="Grigoriev I.V."/>
            <person name="Jackson S.A."/>
            <person name="Sutton T.D.S."/>
            <person name="Dobson A.D.W."/>
            <person name="Rama T."/>
        </authorList>
    </citation>
    <scope>NUCLEOTIDE SEQUENCE</scope>
    <source>
        <strain evidence="2">TS7</strain>
    </source>
</reference>
<dbReference type="GeneID" id="70291065"/>
<dbReference type="Proteomes" id="UP000887229">
    <property type="component" value="Unassembled WGS sequence"/>
</dbReference>
<organism evidence="2 3">
    <name type="scientific">Emericellopsis atlantica</name>
    <dbReference type="NCBI Taxonomy" id="2614577"/>
    <lineage>
        <taxon>Eukaryota</taxon>
        <taxon>Fungi</taxon>
        <taxon>Dikarya</taxon>
        <taxon>Ascomycota</taxon>
        <taxon>Pezizomycotina</taxon>
        <taxon>Sordariomycetes</taxon>
        <taxon>Hypocreomycetidae</taxon>
        <taxon>Hypocreales</taxon>
        <taxon>Bionectriaceae</taxon>
        <taxon>Emericellopsis</taxon>
    </lineage>
</organism>
<evidence type="ECO:0000313" key="3">
    <source>
        <dbReference type="Proteomes" id="UP000887229"/>
    </source>
</evidence>
<dbReference type="AlphaFoldDB" id="A0A9P7ZSE8"/>
<sequence length="409" mass="45753">MMLSPRRMTVPRTLLRSTATMTTSAPVTKVTNVANALVPEQEKARPHHVVKNGRITGFKNPYPSYRPLEPMKHIFIPLLTGKMKFPTVPDPLPIPLVKPTFLPSRDTPKLRATWLGHAAYYVEFPSGLRVLFDPVFEKSCSPFPLDLFSNKRITPAPASVADLPYVDAVVISHSHYDHLSHPTLLELQKHFPHAHYFVPLGLEKWFRSSGTTNVTEMDWWEDVNVQITVPQVDDDTSTQKPMTATFSCLPAQHTSARTPFDRDTTLWASWGVSSGGSSVFFGGDTGYRAVPGHSVDEDDYSPTHDHIPRNPQFKMIGHHKGPFDLGLIPIGAYSPRASFSPVHANPYDAVEIFLDTACKRAMGIHWGTWLLTTEPVMEPPELLRKALARREVPEEGVFDVCGLGESREF</sequence>
<dbReference type="OrthoDB" id="332863at2759"/>
<dbReference type="GO" id="GO:0005737">
    <property type="term" value="C:cytoplasm"/>
    <property type="evidence" value="ECO:0007669"/>
    <property type="project" value="TreeGrafter"/>
</dbReference>
<proteinExistence type="predicted"/>
<dbReference type="Gene3D" id="3.60.15.10">
    <property type="entry name" value="Ribonuclease Z/Hydroxyacylglutathione hydrolase-like"/>
    <property type="match status" value="1"/>
</dbReference>
<dbReference type="Pfam" id="PF12706">
    <property type="entry name" value="Lactamase_B_2"/>
    <property type="match status" value="1"/>
</dbReference>
<dbReference type="PANTHER" id="PTHR15032:SF4">
    <property type="entry name" value="N-ACYL-PHOSPHATIDYLETHANOLAMINE-HYDROLYZING PHOSPHOLIPASE D"/>
    <property type="match status" value="1"/>
</dbReference>
<gene>
    <name evidence="2" type="ORF">F5Z01DRAFT_489784</name>
</gene>
<evidence type="ECO:0000313" key="2">
    <source>
        <dbReference type="EMBL" id="KAG9256835.1"/>
    </source>
</evidence>
<dbReference type="GO" id="GO:0070292">
    <property type="term" value="P:N-acylphosphatidylethanolamine metabolic process"/>
    <property type="evidence" value="ECO:0007669"/>
    <property type="project" value="TreeGrafter"/>
</dbReference>
<dbReference type="EMBL" id="MU251247">
    <property type="protein sequence ID" value="KAG9256835.1"/>
    <property type="molecule type" value="Genomic_DNA"/>
</dbReference>
<keyword evidence="3" id="KW-1185">Reference proteome</keyword>
<dbReference type="RefSeq" id="XP_046120759.1">
    <property type="nucleotide sequence ID" value="XM_046260162.1"/>
</dbReference>
<protein>
    <submittedName>
        <fullName evidence="2">Beta-lactamase superfamily domain-containing protein</fullName>
    </submittedName>
</protein>
<dbReference type="GO" id="GO:0070291">
    <property type="term" value="P:N-acylethanolamine metabolic process"/>
    <property type="evidence" value="ECO:0007669"/>
    <property type="project" value="TreeGrafter"/>
</dbReference>
<dbReference type="GO" id="GO:0070290">
    <property type="term" value="F:N-acylphosphatidylethanolamine-specific phospholipase D activity"/>
    <property type="evidence" value="ECO:0007669"/>
    <property type="project" value="TreeGrafter"/>
</dbReference>
<accession>A0A9P7ZSE8</accession>
<dbReference type="PANTHER" id="PTHR15032">
    <property type="entry name" value="N-ACYL-PHOSPHATIDYLETHANOLAMINE-HYDROLYZING PHOSPHOLIPASE D"/>
    <property type="match status" value="1"/>
</dbReference>
<feature type="domain" description="Metallo-beta-lactamase" evidence="1">
    <location>
        <begin position="129"/>
        <end position="366"/>
    </location>
</feature>
<dbReference type="InterPro" id="IPR036866">
    <property type="entry name" value="RibonucZ/Hydroxyglut_hydro"/>
</dbReference>
<comment type="caution">
    <text evidence="2">The sequence shown here is derived from an EMBL/GenBank/DDBJ whole genome shotgun (WGS) entry which is preliminary data.</text>
</comment>
<evidence type="ECO:0000259" key="1">
    <source>
        <dbReference type="Pfam" id="PF12706"/>
    </source>
</evidence>
<dbReference type="SUPFAM" id="SSF56281">
    <property type="entry name" value="Metallo-hydrolase/oxidoreductase"/>
    <property type="match status" value="1"/>
</dbReference>
<name>A0A9P7ZSE8_9HYPO</name>